<evidence type="ECO:0000256" key="6">
    <source>
        <dbReference type="SAM" id="Phobius"/>
    </source>
</evidence>
<evidence type="ECO:0000256" key="2">
    <source>
        <dbReference type="ARBA" id="ARBA00009773"/>
    </source>
</evidence>
<feature type="transmembrane region" description="Helical" evidence="6">
    <location>
        <begin position="156"/>
        <end position="180"/>
    </location>
</feature>
<keyword evidence="3 6" id="KW-0812">Transmembrane</keyword>
<comment type="caution">
    <text evidence="7">The sequence shown here is derived from an EMBL/GenBank/DDBJ whole genome shotgun (WGS) entry which is preliminary data.</text>
</comment>
<dbReference type="PANTHER" id="PTHR21716">
    <property type="entry name" value="TRANSMEMBRANE PROTEIN"/>
    <property type="match status" value="1"/>
</dbReference>
<evidence type="ECO:0000313" key="8">
    <source>
        <dbReference type="Proteomes" id="UP001595530"/>
    </source>
</evidence>
<comment type="similarity">
    <text evidence="2">Belongs to the autoinducer-2 exporter (AI-2E) (TC 2.A.86) family.</text>
</comment>
<feature type="transmembrane region" description="Helical" evidence="6">
    <location>
        <begin position="12"/>
        <end position="30"/>
    </location>
</feature>
<keyword evidence="4 6" id="KW-1133">Transmembrane helix</keyword>
<dbReference type="Pfam" id="PF01594">
    <property type="entry name" value="AI-2E_transport"/>
    <property type="match status" value="1"/>
</dbReference>
<feature type="transmembrane region" description="Helical" evidence="6">
    <location>
        <begin position="245"/>
        <end position="273"/>
    </location>
</feature>
<feature type="transmembrane region" description="Helical" evidence="6">
    <location>
        <begin position="68"/>
        <end position="91"/>
    </location>
</feature>
<reference evidence="8" key="1">
    <citation type="journal article" date="2019" name="Int. J. Syst. Evol. Microbiol.">
        <title>The Global Catalogue of Microorganisms (GCM) 10K type strain sequencing project: providing services to taxonomists for standard genome sequencing and annotation.</title>
        <authorList>
            <consortium name="The Broad Institute Genomics Platform"/>
            <consortium name="The Broad Institute Genome Sequencing Center for Infectious Disease"/>
            <person name="Wu L."/>
            <person name="Ma J."/>
        </authorList>
    </citation>
    <scope>NUCLEOTIDE SEQUENCE [LARGE SCALE GENOMIC DNA]</scope>
    <source>
        <strain evidence="8">KCTC 42986</strain>
    </source>
</reference>
<gene>
    <name evidence="7" type="ORF">ACFOFO_20220</name>
</gene>
<protein>
    <submittedName>
        <fullName evidence="7">AI-2E family transporter</fullName>
    </submittedName>
</protein>
<dbReference type="PANTHER" id="PTHR21716:SF64">
    <property type="entry name" value="AI-2 TRANSPORT PROTEIN TQSA"/>
    <property type="match status" value="1"/>
</dbReference>
<dbReference type="Proteomes" id="UP001595530">
    <property type="component" value="Unassembled WGS sequence"/>
</dbReference>
<accession>A0ABV7F574</accession>
<evidence type="ECO:0000256" key="4">
    <source>
        <dbReference type="ARBA" id="ARBA00022989"/>
    </source>
</evidence>
<evidence type="ECO:0000256" key="5">
    <source>
        <dbReference type="ARBA" id="ARBA00023136"/>
    </source>
</evidence>
<dbReference type="InterPro" id="IPR002549">
    <property type="entry name" value="AI-2E-like"/>
</dbReference>
<evidence type="ECO:0000256" key="3">
    <source>
        <dbReference type="ARBA" id="ARBA00022692"/>
    </source>
</evidence>
<keyword evidence="5 6" id="KW-0472">Membrane</keyword>
<comment type="subcellular location">
    <subcellularLocation>
        <location evidence="1">Membrane</location>
        <topology evidence="1">Multi-pass membrane protein</topology>
    </subcellularLocation>
</comment>
<name>A0ABV7F574_9BURK</name>
<feature type="transmembrane region" description="Helical" evidence="6">
    <location>
        <begin position="280"/>
        <end position="300"/>
    </location>
</feature>
<keyword evidence="8" id="KW-1185">Reference proteome</keyword>
<sequence>MPFSFTFEQKQSALWLVLGLALLVLLVLLGPVMTPFIAAAILAYALNPGVDLIASLRLGKFRVPRSLAVVLMMLLLLAAILALVLIVLPVLQTEIPMLRDQIPTFLTRLNNTLAPPLAELGIHVRLDGAGIKTLLTQQLSTSGDEIWRAMLASAKVGGIAVLGWLATLLLIPMVLFYLLLDWHPFLKKLEHMVPRRWAARTVAMAQEVDGLLAQYLRGQLLVMLILAAYYSVALTIAGFDVALPVGIVTGLLVFIPYLGFGIGLVLALIAAALQFTGLHGLVAVAIIYSIGQVLEGFFLTPRLVGERIGLHPLVVIFALLAFGQLFGFVGVLLALPASAILSVAFKHLRLHYLNSSFYNAQTNSPNNPNSHV</sequence>
<feature type="transmembrane region" description="Helical" evidence="6">
    <location>
        <begin position="36"/>
        <end position="56"/>
    </location>
</feature>
<feature type="transmembrane region" description="Helical" evidence="6">
    <location>
        <begin position="312"/>
        <end position="345"/>
    </location>
</feature>
<feature type="transmembrane region" description="Helical" evidence="6">
    <location>
        <begin position="220"/>
        <end position="239"/>
    </location>
</feature>
<evidence type="ECO:0000313" key="7">
    <source>
        <dbReference type="EMBL" id="MFC3110258.1"/>
    </source>
</evidence>
<evidence type="ECO:0000256" key="1">
    <source>
        <dbReference type="ARBA" id="ARBA00004141"/>
    </source>
</evidence>
<dbReference type="RefSeq" id="WP_390332601.1">
    <property type="nucleotide sequence ID" value="NZ_JBHRTP010000072.1"/>
</dbReference>
<proteinExistence type="inferred from homology"/>
<dbReference type="EMBL" id="JBHRTP010000072">
    <property type="protein sequence ID" value="MFC3110258.1"/>
    <property type="molecule type" value="Genomic_DNA"/>
</dbReference>
<organism evidence="7 8">
    <name type="scientific">Undibacterium arcticum</name>
    <dbReference type="NCBI Taxonomy" id="1762892"/>
    <lineage>
        <taxon>Bacteria</taxon>
        <taxon>Pseudomonadati</taxon>
        <taxon>Pseudomonadota</taxon>
        <taxon>Betaproteobacteria</taxon>
        <taxon>Burkholderiales</taxon>
        <taxon>Oxalobacteraceae</taxon>
        <taxon>Undibacterium</taxon>
    </lineage>
</organism>